<dbReference type="NCBIfam" id="TIGR01422">
    <property type="entry name" value="phosphonatase"/>
    <property type="match status" value="1"/>
</dbReference>
<dbReference type="InterPro" id="IPR023198">
    <property type="entry name" value="PGP-like_dom2"/>
</dbReference>
<comment type="similarity">
    <text evidence="2">Belongs to the HAD-like hydrolase superfamily. PhnX family.</text>
</comment>
<keyword evidence="2" id="KW-0460">Magnesium</keyword>
<dbReference type="PANTHER" id="PTHR43434:SF19">
    <property type="entry name" value="PHOSPHONOACETALDEHYDE HYDROLASE"/>
    <property type="match status" value="1"/>
</dbReference>
<feature type="binding site" evidence="2">
    <location>
        <position position="189"/>
    </location>
    <ligand>
        <name>Mg(2+)</name>
        <dbReference type="ChEBI" id="CHEBI:18420"/>
    </ligand>
</feature>
<feature type="active site" description="Nucleophile" evidence="2">
    <location>
        <position position="15"/>
    </location>
</feature>
<keyword evidence="4" id="KW-1185">Reference proteome</keyword>
<feature type="active site" description="Schiff-base intermediate with substrate" evidence="2">
    <location>
        <position position="56"/>
    </location>
</feature>
<dbReference type="Gene3D" id="1.10.150.240">
    <property type="entry name" value="Putative phosphatase, domain 2"/>
    <property type="match status" value="1"/>
</dbReference>
<reference evidence="4" key="1">
    <citation type="journal article" date="2019" name="Int. J. Syst. Evol. Microbiol.">
        <title>The Global Catalogue of Microorganisms (GCM) 10K type strain sequencing project: providing services to taxonomists for standard genome sequencing and annotation.</title>
        <authorList>
            <consortium name="The Broad Institute Genomics Platform"/>
            <consortium name="The Broad Institute Genome Sequencing Center for Infectious Disease"/>
            <person name="Wu L."/>
            <person name="Ma J."/>
        </authorList>
    </citation>
    <scope>NUCLEOTIDE SEQUENCE [LARGE SCALE GENOMIC DNA]</scope>
    <source>
        <strain evidence="4">CGMCC 1.18575</strain>
    </source>
</reference>
<comment type="cofactor">
    <cofactor evidence="2">
        <name>Mg(2+)</name>
        <dbReference type="ChEBI" id="CHEBI:18420"/>
    </cofactor>
    <text evidence="2">Binds 1 Mg(2+) ion per subunit.</text>
</comment>
<dbReference type="SFLD" id="SFLDS00003">
    <property type="entry name" value="Haloacid_Dehalogenase"/>
    <property type="match status" value="1"/>
</dbReference>
<dbReference type="Pfam" id="PF00702">
    <property type="entry name" value="Hydrolase"/>
    <property type="match status" value="1"/>
</dbReference>
<dbReference type="SUPFAM" id="SSF56784">
    <property type="entry name" value="HAD-like"/>
    <property type="match status" value="1"/>
</dbReference>
<evidence type="ECO:0000256" key="2">
    <source>
        <dbReference type="HAMAP-Rule" id="MF_01375"/>
    </source>
</evidence>
<dbReference type="InterPro" id="IPR050155">
    <property type="entry name" value="HAD-like_hydrolase_sf"/>
</dbReference>
<dbReference type="Proteomes" id="UP001596113">
    <property type="component" value="Unassembled WGS sequence"/>
</dbReference>
<accession>A0ABW0HMH6</accession>
<dbReference type="PANTHER" id="PTHR43434">
    <property type="entry name" value="PHOSPHOGLYCOLATE PHOSPHATASE"/>
    <property type="match status" value="1"/>
</dbReference>
<dbReference type="HAMAP" id="MF_01375">
    <property type="entry name" value="PhnX"/>
    <property type="match status" value="1"/>
</dbReference>
<dbReference type="EMBL" id="JBHSMI010000010">
    <property type="protein sequence ID" value="MFC5402216.1"/>
    <property type="molecule type" value="Genomic_DNA"/>
</dbReference>
<evidence type="ECO:0000256" key="1">
    <source>
        <dbReference type="ARBA" id="ARBA00023270"/>
    </source>
</evidence>
<dbReference type="InterPro" id="IPR023214">
    <property type="entry name" value="HAD_sf"/>
</dbReference>
<evidence type="ECO:0000313" key="4">
    <source>
        <dbReference type="Proteomes" id="UP001596113"/>
    </source>
</evidence>
<name>A0ABW0HMH6_9BACL</name>
<comment type="catalytic activity">
    <reaction evidence="2">
        <text>phosphonoacetaldehyde + H2O = acetaldehyde + phosphate + H(+)</text>
        <dbReference type="Rhea" id="RHEA:18905"/>
        <dbReference type="ChEBI" id="CHEBI:15343"/>
        <dbReference type="ChEBI" id="CHEBI:15377"/>
        <dbReference type="ChEBI" id="CHEBI:15378"/>
        <dbReference type="ChEBI" id="CHEBI:43474"/>
        <dbReference type="ChEBI" id="CHEBI:58383"/>
        <dbReference type="EC" id="3.11.1.1"/>
    </reaction>
</comment>
<comment type="function">
    <text evidence="2">Involved in phosphonate degradation.</text>
</comment>
<sequence>MTTKYNGKVQGVIFDWAGTMVDYGCFAPLIVFVNVFRNKGIEITAEEARIPMGMLKWDHIQALLRMERIEALWREKFGRAPTNADVDELYAEFEPMLFADLATYTDPIPGALEVVVKLRADGLKIGSTTGYTAGMMEVVAAEAKRKGYAPDTLVTPSDVAAGRPYPWMCYRNAELLGVHPMAAMVKVGDTTSDVLEGVNAGMWSVGVIKGSSELGLSEAEVAAMPEAELATRMQAVADRFRKAGAHYVIEQIADLPAVIEDINARNAAQAAARYEETTR</sequence>
<dbReference type="RefSeq" id="WP_378130463.1">
    <property type="nucleotide sequence ID" value="NZ_JBHSMI010000010.1"/>
</dbReference>
<keyword evidence="2" id="KW-0479">Metal-binding</keyword>
<feature type="binding site" evidence="2">
    <location>
        <position position="15"/>
    </location>
    <ligand>
        <name>Mg(2+)</name>
        <dbReference type="ChEBI" id="CHEBI:18420"/>
    </ligand>
</feature>
<dbReference type="InterPro" id="IPR036412">
    <property type="entry name" value="HAD-like_sf"/>
</dbReference>
<feature type="binding site" evidence="2">
    <location>
        <position position="17"/>
    </location>
    <ligand>
        <name>Mg(2+)</name>
        <dbReference type="ChEBI" id="CHEBI:18420"/>
    </ligand>
</feature>
<organism evidence="3 4">
    <name type="scientific">Cohnella soli</name>
    <dbReference type="NCBI Taxonomy" id="425005"/>
    <lineage>
        <taxon>Bacteria</taxon>
        <taxon>Bacillati</taxon>
        <taxon>Bacillota</taxon>
        <taxon>Bacilli</taxon>
        <taxon>Bacillales</taxon>
        <taxon>Paenibacillaceae</taxon>
        <taxon>Cohnella</taxon>
    </lineage>
</organism>
<proteinExistence type="inferred from homology"/>
<dbReference type="SFLD" id="SFLDG01129">
    <property type="entry name" value="C1.5:_HAD__Beta-PGM__Phosphata"/>
    <property type="match status" value="1"/>
</dbReference>
<protein>
    <recommendedName>
        <fullName evidence="2">Phosphonoacetaldehyde hydrolase</fullName>
        <shortName evidence="2">Phosphonatase</shortName>
        <ecNumber evidence="2">3.11.1.1</ecNumber>
    </recommendedName>
    <alternativeName>
        <fullName evidence="2">Phosphonoacetaldehyde phosphonohydrolase</fullName>
    </alternativeName>
</protein>
<evidence type="ECO:0000313" key="3">
    <source>
        <dbReference type="EMBL" id="MFC5402216.1"/>
    </source>
</evidence>
<dbReference type="GO" id="GO:0050194">
    <property type="term" value="F:phosphonoacetaldehyde hydrolase activity"/>
    <property type="evidence" value="ECO:0007669"/>
    <property type="project" value="UniProtKB-EC"/>
</dbReference>
<dbReference type="InterPro" id="IPR006323">
    <property type="entry name" value="Phosphonoacetald_hydro"/>
</dbReference>
<keyword evidence="2 3" id="KW-0378">Hydrolase</keyword>
<dbReference type="SFLD" id="SFLDG01135">
    <property type="entry name" value="C1.5.6:_HAD__Beta-PGM__Phospha"/>
    <property type="match status" value="1"/>
</dbReference>
<keyword evidence="1 2" id="KW-0704">Schiff base</keyword>
<gene>
    <name evidence="2 3" type="primary">phnX</name>
    <name evidence="3" type="ORF">ACFPOF_05645</name>
</gene>
<dbReference type="CDD" id="cd02586">
    <property type="entry name" value="HAD_PHN"/>
    <property type="match status" value="1"/>
</dbReference>
<dbReference type="Gene3D" id="3.40.50.1000">
    <property type="entry name" value="HAD superfamily/HAD-like"/>
    <property type="match status" value="1"/>
</dbReference>
<comment type="caution">
    <text evidence="3">The sequence shown here is derived from an EMBL/GenBank/DDBJ whole genome shotgun (WGS) entry which is preliminary data.</text>
</comment>
<dbReference type="EC" id="3.11.1.1" evidence="2"/>
<comment type="subunit">
    <text evidence="2">Homodimer.</text>
</comment>